<dbReference type="GO" id="GO:0004479">
    <property type="term" value="F:methionyl-tRNA formyltransferase activity"/>
    <property type="evidence" value="ECO:0007669"/>
    <property type="project" value="UniProtKB-EC"/>
</dbReference>
<dbReference type="EMBL" id="NOZQ01000099">
    <property type="protein sequence ID" value="OYD15839.1"/>
    <property type="molecule type" value="Genomic_DNA"/>
</dbReference>
<gene>
    <name evidence="7" type="primary">fmt</name>
    <name evidence="7" type="ORF">CH333_04785</name>
</gene>
<dbReference type="PANTHER" id="PTHR11138">
    <property type="entry name" value="METHIONYL-TRNA FORMYLTRANSFERASE"/>
    <property type="match status" value="1"/>
</dbReference>
<comment type="caution">
    <text evidence="7">The sequence shown here is derived from an EMBL/GenBank/DDBJ whole genome shotgun (WGS) entry which is preliminary data.</text>
</comment>
<reference evidence="7 8" key="1">
    <citation type="submission" date="2017-07" db="EMBL/GenBank/DDBJ databases">
        <title>Recovery of genomes from metagenomes via a dereplication, aggregation, and scoring strategy.</title>
        <authorList>
            <person name="Sieber C.M."/>
            <person name="Probst A.J."/>
            <person name="Sharrar A."/>
            <person name="Thomas B.C."/>
            <person name="Hess M."/>
            <person name="Tringe S.G."/>
            <person name="Banfield J.F."/>
        </authorList>
    </citation>
    <scope>NUCLEOTIDE SEQUENCE [LARGE SCALE GENOMIC DNA]</scope>
    <source>
        <strain evidence="7">JGI_Cruoil_03_44_89</strain>
    </source>
</reference>
<dbReference type="InterPro" id="IPR044135">
    <property type="entry name" value="Met-tRNA-FMT_C"/>
</dbReference>
<evidence type="ECO:0000313" key="8">
    <source>
        <dbReference type="Proteomes" id="UP000215215"/>
    </source>
</evidence>
<dbReference type="InterPro" id="IPR041711">
    <property type="entry name" value="Met-tRNA-FMT_N"/>
</dbReference>
<dbReference type="InterPro" id="IPR002376">
    <property type="entry name" value="Formyl_transf_N"/>
</dbReference>
<dbReference type="Gene3D" id="3.40.50.12230">
    <property type="match status" value="1"/>
</dbReference>
<accession>A0A235BUV1</accession>
<evidence type="ECO:0000313" key="7">
    <source>
        <dbReference type="EMBL" id="OYD15839.1"/>
    </source>
</evidence>
<keyword evidence="3 7" id="KW-0808">Transferase</keyword>
<feature type="domain" description="Formyl transferase C-terminal" evidence="6">
    <location>
        <begin position="192"/>
        <end position="286"/>
    </location>
</feature>
<dbReference type="InterPro" id="IPR036477">
    <property type="entry name" value="Formyl_transf_N_sf"/>
</dbReference>
<dbReference type="GO" id="GO:0005829">
    <property type="term" value="C:cytosol"/>
    <property type="evidence" value="ECO:0007669"/>
    <property type="project" value="TreeGrafter"/>
</dbReference>
<keyword evidence="4" id="KW-0648">Protein biosynthesis</keyword>
<organism evidence="7 8">
    <name type="scientific">candidate division WOR-3 bacterium JGI_Cruoil_03_44_89</name>
    <dbReference type="NCBI Taxonomy" id="1973748"/>
    <lineage>
        <taxon>Bacteria</taxon>
        <taxon>Bacteria division WOR-3</taxon>
    </lineage>
</organism>
<dbReference type="SUPFAM" id="SSF50486">
    <property type="entry name" value="FMT C-terminal domain-like"/>
    <property type="match status" value="1"/>
</dbReference>
<dbReference type="Pfam" id="PF00551">
    <property type="entry name" value="Formyl_trans_N"/>
    <property type="match status" value="1"/>
</dbReference>
<name>A0A235BUV1_UNCW3</name>
<sequence>MKLVFFGTGGFGRYPLVCLSSHHEVALVITSRGKTESTVASLCNALGLPLLSTSNPNREETIKIVRELSPDILVVTDYGYILRDALISIPRLASLNLHPSLLPKYRGAAPIQRAIMNAERETGVTTFFLSRDIDKGDIILKQPTVIGINETYGELKIRLSRIGGKLLLRSMALAQRNFKGVSQEGNTTYAPKIRKEERKIEWHGSSEKIKNLVHALSPKPGAYTSFRGKRLIILRGRAIPRSGKKPGEIIDDEDLLVSTGDGSFQILKMRPEGSVTMSAYSFKLGYRPRVSEVMGA</sequence>
<dbReference type="EC" id="2.1.2.9" evidence="2"/>
<protein>
    <recommendedName>
        <fullName evidence="2">methionyl-tRNA formyltransferase</fullName>
        <ecNumber evidence="2">2.1.2.9</ecNumber>
    </recommendedName>
</protein>
<dbReference type="AlphaFoldDB" id="A0A235BUV1"/>
<evidence type="ECO:0000256" key="2">
    <source>
        <dbReference type="ARBA" id="ARBA00012261"/>
    </source>
</evidence>
<dbReference type="InterPro" id="IPR005794">
    <property type="entry name" value="Fmt"/>
</dbReference>
<dbReference type="InterPro" id="IPR011034">
    <property type="entry name" value="Formyl_transferase-like_C_sf"/>
</dbReference>
<dbReference type="NCBIfam" id="TIGR00460">
    <property type="entry name" value="fmt"/>
    <property type="match status" value="1"/>
</dbReference>
<evidence type="ECO:0000256" key="1">
    <source>
        <dbReference type="ARBA" id="ARBA00010699"/>
    </source>
</evidence>
<comment type="similarity">
    <text evidence="1">Belongs to the Fmt family.</text>
</comment>
<dbReference type="PANTHER" id="PTHR11138:SF5">
    <property type="entry name" value="METHIONYL-TRNA FORMYLTRANSFERASE, MITOCHONDRIAL"/>
    <property type="match status" value="1"/>
</dbReference>
<evidence type="ECO:0000256" key="4">
    <source>
        <dbReference type="ARBA" id="ARBA00022917"/>
    </source>
</evidence>
<dbReference type="CDD" id="cd08704">
    <property type="entry name" value="Met_tRNA_FMT_C"/>
    <property type="match status" value="1"/>
</dbReference>
<evidence type="ECO:0000259" key="6">
    <source>
        <dbReference type="Pfam" id="PF02911"/>
    </source>
</evidence>
<proteinExistence type="inferred from homology"/>
<dbReference type="Proteomes" id="UP000215215">
    <property type="component" value="Unassembled WGS sequence"/>
</dbReference>
<feature type="domain" description="Formyl transferase N-terminal" evidence="5">
    <location>
        <begin position="21"/>
        <end position="169"/>
    </location>
</feature>
<dbReference type="CDD" id="cd08646">
    <property type="entry name" value="FMT_core_Met-tRNA-FMT_N"/>
    <property type="match status" value="1"/>
</dbReference>
<evidence type="ECO:0000259" key="5">
    <source>
        <dbReference type="Pfam" id="PF00551"/>
    </source>
</evidence>
<evidence type="ECO:0000256" key="3">
    <source>
        <dbReference type="ARBA" id="ARBA00022679"/>
    </source>
</evidence>
<dbReference type="InterPro" id="IPR005793">
    <property type="entry name" value="Formyl_trans_C"/>
</dbReference>
<dbReference type="Pfam" id="PF02911">
    <property type="entry name" value="Formyl_trans_C"/>
    <property type="match status" value="1"/>
</dbReference>
<dbReference type="SUPFAM" id="SSF53328">
    <property type="entry name" value="Formyltransferase"/>
    <property type="match status" value="1"/>
</dbReference>